<evidence type="ECO:0000256" key="1">
    <source>
        <dbReference type="ARBA" id="ARBA00010641"/>
    </source>
</evidence>
<dbReference type="AlphaFoldDB" id="A0A8J3J3U4"/>
<dbReference type="PANTHER" id="PTHR30173:SF36">
    <property type="entry name" value="ECF RNA POLYMERASE SIGMA FACTOR SIGJ"/>
    <property type="match status" value="1"/>
</dbReference>
<feature type="domain" description="RNA polymerase sigma-70 region 2" evidence="6">
    <location>
        <begin position="7"/>
        <end position="71"/>
    </location>
</feature>
<comment type="subunit">
    <text evidence="2">Interacts transiently with the RNA polymerase catalytic core formed by RpoA, RpoB, RpoC and RpoZ (2 alpha, 1 beta, 1 beta' and 1 omega subunit) to form the RNA polymerase holoenzyme that can initiate transcription.</text>
</comment>
<evidence type="ECO:0000259" key="6">
    <source>
        <dbReference type="Pfam" id="PF04542"/>
    </source>
</evidence>
<dbReference type="Gene3D" id="1.10.10.10">
    <property type="entry name" value="Winged helix-like DNA-binding domain superfamily/Winged helix DNA-binding domain"/>
    <property type="match status" value="1"/>
</dbReference>
<dbReference type="InterPro" id="IPR036388">
    <property type="entry name" value="WH-like_DNA-bd_sf"/>
</dbReference>
<evidence type="ECO:0000256" key="4">
    <source>
        <dbReference type="ARBA" id="ARBA00023082"/>
    </source>
</evidence>
<dbReference type="PANTHER" id="PTHR30173">
    <property type="entry name" value="SIGMA 19 FACTOR"/>
    <property type="match status" value="1"/>
</dbReference>
<dbReference type="InterPro" id="IPR032710">
    <property type="entry name" value="NTF2-like_dom_sf"/>
</dbReference>
<dbReference type="SUPFAM" id="SSF88659">
    <property type="entry name" value="Sigma3 and sigma4 domains of RNA polymerase sigma factors"/>
    <property type="match status" value="1"/>
</dbReference>
<evidence type="ECO:0000259" key="7">
    <source>
        <dbReference type="Pfam" id="PF08281"/>
    </source>
</evidence>
<keyword evidence="3" id="KW-0805">Transcription regulation</keyword>
<keyword evidence="5" id="KW-0804">Transcription</keyword>
<comment type="caution">
    <text evidence="8">The sequence shown here is derived from an EMBL/GenBank/DDBJ whole genome shotgun (WGS) entry which is preliminary data.</text>
</comment>
<dbReference type="NCBIfam" id="TIGR02937">
    <property type="entry name" value="sigma70-ECF"/>
    <property type="match status" value="1"/>
</dbReference>
<dbReference type="GO" id="GO:0016987">
    <property type="term" value="F:sigma factor activity"/>
    <property type="evidence" value="ECO:0007669"/>
    <property type="project" value="UniProtKB-KW"/>
</dbReference>
<dbReference type="GO" id="GO:0000428">
    <property type="term" value="C:DNA-directed RNA polymerase complex"/>
    <property type="evidence" value="ECO:0007669"/>
    <property type="project" value="UniProtKB-KW"/>
</dbReference>
<evidence type="ECO:0000313" key="8">
    <source>
        <dbReference type="EMBL" id="GID11116.1"/>
    </source>
</evidence>
<dbReference type="SUPFAM" id="SSF88946">
    <property type="entry name" value="Sigma2 domain of RNA polymerase sigma factors"/>
    <property type="match status" value="1"/>
</dbReference>
<keyword evidence="8" id="KW-0240">DNA-directed RNA polymerase</keyword>
<proteinExistence type="inferred from homology"/>
<keyword evidence="9" id="KW-1185">Reference proteome</keyword>
<dbReference type="InterPro" id="IPR014284">
    <property type="entry name" value="RNA_pol_sigma-70_dom"/>
</dbReference>
<dbReference type="SUPFAM" id="SSF54427">
    <property type="entry name" value="NTF2-like"/>
    <property type="match status" value="1"/>
</dbReference>
<dbReference type="Pfam" id="PF04542">
    <property type="entry name" value="Sigma70_r2"/>
    <property type="match status" value="1"/>
</dbReference>
<dbReference type="InterPro" id="IPR052704">
    <property type="entry name" value="ECF_Sigma-70_Domain"/>
</dbReference>
<protein>
    <submittedName>
        <fullName evidence="8">DNA-directed RNA polymerase sigma-70 factor</fullName>
    </submittedName>
</protein>
<dbReference type="Gene3D" id="3.10.450.50">
    <property type="match status" value="1"/>
</dbReference>
<dbReference type="InterPro" id="IPR013249">
    <property type="entry name" value="RNA_pol_sigma70_r4_t2"/>
</dbReference>
<gene>
    <name evidence="8" type="primary">rpoE_7</name>
    <name evidence="8" type="ORF">Aru02nite_20050</name>
</gene>
<dbReference type="InterPro" id="IPR007627">
    <property type="entry name" value="RNA_pol_sigma70_r2"/>
</dbReference>
<dbReference type="GO" id="GO:0006352">
    <property type="term" value="P:DNA-templated transcription initiation"/>
    <property type="evidence" value="ECO:0007669"/>
    <property type="project" value="InterPro"/>
</dbReference>
<reference evidence="8" key="1">
    <citation type="submission" date="2021-01" db="EMBL/GenBank/DDBJ databases">
        <title>Whole genome shotgun sequence of Actinocatenispora rupis NBRC 107355.</title>
        <authorList>
            <person name="Komaki H."/>
            <person name="Tamura T."/>
        </authorList>
    </citation>
    <scope>NUCLEOTIDE SEQUENCE</scope>
    <source>
        <strain evidence="8">NBRC 107355</strain>
    </source>
</reference>
<name>A0A8J3J3U4_9ACTN</name>
<dbReference type="Proteomes" id="UP000612808">
    <property type="component" value="Unassembled WGS sequence"/>
</dbReference>
<organism evidence="8 9">
    <name type="scientific">Actinocatenispora rupis</name>
    <dbReference type="NCBI Taxonomy" id="519421"/>
    <lineage>
        <taxon>Bacteria</taxon>
        <taxon>Bacillati</taxon>
        <taxon>Actinomycetota</taxon>
        <taxon>Actinomycetes</taxon>
        <taxon>Micromonosporales</taxon>
        <taxon>Micromonosporaceae</taxon>
        <taxon>Actinocatenispora</taxon>
    </lineage>
</organism>
<keyword evidence="4" id="KW-0731">Sigma factor</keyword>
<feature type="domain" description="RNA polymerase sigma factor 70 region 4 type 2" evidence="7">
    <location>
        <begin position="107"/>
        <end position="159"/>
    </location>
</feature>
<evidence type="ECO:0000256" key="5">
    <source>
        <dbReference type="ARBA" id="ARBA00023163"/>
    </source>
</evidence>
<dbReference type="NCBIfam" id="NF007214">
    <property type="entry name" value="PRK09636.1"/>
    <property type="match status" value="1"/>
</dbReference>
<comment type="similarity">
    <text evidence="1">Belongs to the sigma-70 factor family. ECF subfamily.</text>
</comment>
<evidence type="ECO:0000313" key="9">
    <source>
        <dbReference type="Proteomes" id="UP000612808"/>
    </source>
</evidence>
<evidence type="ECO:0000256" key="3">
    <source>
        <dbReference type="ARBA" id="ARBA00023015"/>
    </source>
</evidence>
<evidence type="ECO:0000256" key="2">
    <source>
        <dbReference type="ARBA" id="ARBA00011344"/>
    </source>
</evidence>
<dbReference type="InterPro" id="IPR013324">
    <property type="entry name" value="RNA_pol_sigma_r3/r4-like"/>
</dbReference>
<sequence>MTPDVALFETHRRRLFGLAYRMLGSASEAEDVVQDAYLRWHGTEAGAVREAGGWLVRVVTNLCLNRLTAARAVRERYVGPWLPEPVLTTDGALGPVETVEQRDSVSMALLVLMEALSPAERAAVVLHEAFGYSHRDVAEVLGYTETNCRQVYARARRRLRAAGGVARRPVADPGALLDRFLAAARDGDLAGLERLLADDVASWADGGGRAGLARRPVYGRAEVARYLLGATARFGGGLLVRRAQLNGVPGLLVFADRSTVDATPPGRLPWLGTPLAPVRTPVLVTAAVPEYAGEPERITAVRIIGNPDKLGFPGRQAAAVSRSGGLAGS</sequence>
<dbReference type="RefSeq" id="WP_203656893.1">
    <property type="nucleotide sequence ID" value="NZ_BAAAZM010000019.1"/>
</dbReference>
<dbReference type="Pfam" id="PF08281">
    <property type="entry name" value="Sigma70_r4_2"/>
    <property type="match status" value="1"/>
</dbReference>
<dbReference type="GO" id="GO:0003677">
    <property type="term" value="F:DNA binding"/>
    <property type="evidence" value="ECO:0007669"/>
    <property type="project" value="InterPro"/>
</dbReference>
<dbReference type="EMBL" id="BOMB01000010">
    <property type="protein sequence ID" value="GID11116.1"/>
    <property type="molecule type" value="Genomic_DNA"/>
</dbReference>
<dbReference type="Gene3D" id="1.10.1740.10">
    <property type="match status" value="1"/>
</dbReference>
<dbReference type="InterPro" id="IPR013325">
    <property type="entry name" value="RNA_pol_sigma_r2"/>
</dbReference>
<accession>A0A8J3J3U4</accession>